<evidence type="ECO:0000259" key="2">
    <source>
        <dbReference type="PROSITE" id="PS51034"/>
    </source>
</evidence>
<proteinExistence type="predicted"/>
<dbReference type="EMBL" id="BTRK01000006">
    <property type="protein sequence ID" value="GMR59179.1"/>
    <property type="molecule type" value="Genomic_DNA"/>
</dbReference>
<evidence type="ECO:0000313" key="4">
    <source>
        <dbReference type="Proteomes" id="UP001328107"/>
    </source>
</evidence>
<dbReference type="InterPro" id="IPR001507">
    <property type="entry name" value="ZP_dom"/>
</dbReference>
<dbReference type="Proteomes" id="UP001328107">
    <property type="component" value="Unassembled WGS sequence"/>
</dbReference>
<feature type="domain" description="ZP" evidence="2">
    <location>
        <begin position="1"/>
        <end position="145"/>
    </location>
</feature>
<dbReference type="InterPro" id="IPR052774">
    <property type="entry name" value="Celegans_DevNeuronal_Protein"/>
</dbReference>
<gene>
    <name evidence="3" type="ORF">PMAYCL1PPCAC_29374</name>
</gene>
<dbReference type="Pfam" id="PF25272">
    <property type="entry name" value="VERL_C"/>
    <property type="match status" value="1"/>
</dbReference>
<keyword evidence="1" id="KW-1133">Transmembrane helix</keyword>
<dbReference type="PANTHER" id="PTHR47327">
    <property type="entry name" value="FI18240P1-RELATED"/>
    <property type="match status" value="1"/>
</dbReference>
<keyword evidence="4" id="KW-1185">Reference proteome</keyword>
<name>A0AAN5D9X8_9BILA</name>
<comment type="caution">
    <text evidence="3">The sequence shown here is derived from an EMBL/GenBank/DDBJ whole genome shotgun (WGS) entry which is preliminary data.</text>
</comment>
<keyword evidence="1" id="KW-0472">Membrane</keyword>
<organism evidence="3 4">
    <name type="scientific">Pristionchus mayeri</name>
    <dbReference type="NCBI Taxonomy" id="1317129"/>
    <lineage>
        <taxon>Eukaryota</taxon>
        <taxon>Metazoa</taxon>
        <taxon>Ecdysozoa</taxon>
        <taxon>Nematoda</taxon>
        <taxon>Chromadorea</taxon>
        <taxon>Rhabditida</taxon>
        <taxon>Rhabditina</taxon>
        <taxon>Diplogasteromorpha</taxon>
        <taxon>Diplogasteroidea</taxon>
        <taxon>Neodiplogasteridae</taxon>
        <taxon>Pristionchus</taxon>
    </lineage>
</organism>
<dbReference type="InterPro" id="IPR057371">
    <property type="entry name" value="VERL_C"/>
</dbReference>
<dbReference type="InterPro" id="IPR042235">
    <property type="entry name" value="ZP-C_dom"/>
</dbReference>
<keyword evidence="1" id="KW-0812">Transmembrane</keyword>
<protein>
    <recommendedName>
        <fullName evidence="2">ZP domain-containing protein</fullName>
    </recommendedName>
</protein>
<dbReference type="Gene3D" id="2.60.40.4100">
    <property type="entry name" value="Zona pellucida, ZP-C domain"/>
    <property type="match status" value="1"/>
</dbReference>
<evidence type="ECO:0000313" key="3">
    <source>
        <dbReference type="EMBL" id="GMR59179.1"/>
    </source>
</evidence>
<feature type="transmembrane region" description="Helical" evidence="1">
    <location>
        <begin position="173"/>
        <end position="200"/>
    </location>
</feature>
<dbReference type="PANTHER" id="PTHR47327:SF1">
    <property type="entry name" value="RE15579P"/>
    <property type="match status" value="1"/>
</dbReference>
<sequence>MGENNYNGLAMKGKISVGNELRMELKSREEDGVLSAPLTHRKVVVGQPIQLVFTASKQREFNVNSCTAVNEKKTERIDIIESGCPSTGVSLDIVRGPISRTRTDSLIPLRAFKFHSGERVEIACEVEACEGNCRPINCSSSILRRNRRWNDSPPKCSTISLQYIVEGESSLDLYLWMADVSLFSLLLLSFSLLAIFFLILAKWRKSKEIANH</sequence>
<reference evidence="4" key="1">
    <citation type="submission" date="2022-10" db="EMBL/GenBank/DDBJ databases">
        <title>Genome assembly of Pristionchus species.</title>
        <authorList>
            <person name="Yoshida K."/>
            <person name="Sommer R.J."/>
        </authorList>
    </citation>
    <scope>NUCLEOTIDE SEQUENCE [LARGE SCALE GENOMIC DNA]</scope>
    <source>
        <strain evidence="4">RS5460</strain>
    </source>
</reference>
<dbReference type="GO" id="GO:0009653">
    <property type="term" value="P:anatomical structure morphogenesis"/>
    <property type="evidence" value="ECO:0007669"/>
    <property type="project" value="TreeGrafter"/>
</dbReference>
<evidence type="ECO:0000256" key="1">
    <source>
        <dbReference type="SAM" id="Phobius"/>
    </source>
</evidence>
<dbReference type="PROSITE" id="PS51034">
    <property type="entry name" value="ZP_2"/>
    <property type="match status" value="1"/>
</dbReference>
<dbReference type="AlphaFoldDB" id="A0AAN5D9X8"/>
<accession>A0AAN5D9X8</accession>